<dbReference type="Gene3D" id="3.50.30.50">
    <property type="entry name" value="Putative cyclase"/>
    <property type="match status" value="1"/>
</dbReference>
<dbReference type="Proteomes" id="UP000284403">
    <property type="component" value="Unassembled WGS sequence"/>
</dbReference>
<organism evidence="2 3">
    <name type="scientific">Trypanosoma conorhini</name>
    <dbReference type="NCBI Taxonomy" id="83891"/>
    <lineage>
        <taxon>Eukaryota</taxon>
        <taxon>Discoba</taxon>
        <taxon>Euglenozoa</taxon>
        <taxon>Kinetoplastea</taxon>
        <taxon>Metakinetoplastina</taxon>
        <taxon>Trypanosomatida</taxon>
        <taxon>Trypanosomatidae</taxon>
        <taxon>Trypanosoma</taxon>
    </lineage>
</organism>
<dbReference type="GeneID" id="40316316"/>
<gene>
    <name evidence="2" type="ORF">Tco025E_02705</name>
</gene>
<evidence type="ECO:0000313" key="2">
    <source>
        <dbReference type="EMBL" id="RNF23804.1"/>
    </source>
</evidence>
<keyword evidence="1" id="KW-0472">Membrane</keyword>
<keyword evidence="1" id="KW-0812">Transmembrane</keyword>
<dbReference type="EC" id="3.5.1.9" evidence="2"/>
<dbReference type="OrthoDB" id="271512at2759"/>
<dbReference type="GO" id="GO:0019441">
    <property type="term" value="P:L-tryptophan catabolic process to kynurenine"/>
    <property type="evidence" value="ECO:0007669"/>
    <property type="project" value="InterPro"/>
</dbReference>
<evidence type="ECO:0000256" key="1">
    <source>
        <dbReference type="SAM" id="Phobius"/>
    </source>
</evidence>
<keyword evidence="3" id="KW-1185">Reference proteome</keyword>
<feature type="transmembrane region" description="Helical" evidence="1">
    <location>
        <begin position="94"/>
        <end position="113"/>
    </location>
</feature>
<accession>A0A422Q1B2</accession>
<sequence length="343" mass="37219">MSSEGKRKFAEWHHPASSAATVRLDHCVDLSAHAGAARGTAPGVAPFYLLENRSFLADRMRLPSLAVTSFVSFVFGVAWTLSQLSRRAAGGARPVSLLRLLLGAVLLVAYMRFLRWRQSMMDDVIRCSNFSRLLLTASRLGGNALAASNPQLWLHGDTPFTLLRNGGAELFGTSHYTGDAVIVDISDLLEADCKVIDAGTPLPITRRVLEAAVVPDAATSPVWRLLLVTSRLRNRGEGTWARGFACMEVDAVRCLAELYPSLLLIGTDALIVDDPATPPVTDSTRDALDECGIAVLEGLHFAGIYPRLKASRFIKGSMMTLFEETQSLDDVRGCRVVFFPSAA</sequence>
<proteinExistence type="predicted"/>
<keyword evidence="2" id="KW-0378">Hydrolase</keyword>
<reference evidence="2 3" key="1">
    <citation type="journal article" date="2018" name="BMC Genomics">
        <title>Genomic comparison of Trypanosoma conorhini and Trypanosoma rangeli to Trypanosoma cruzi strains of high and low virulence.</title>
        <authorList>
            <person name="Bradwell K.R."/>
            <person name="Koparde V.N."/>
            <person name="Matveyev A.V."/>
            <person name="Serrano M.G."/>
            <person name="Alves J.M."/>
            <person name="Parikh H."/>
            <person name="Huang B."/>
            <person name="Lee V."/>
            <person name="Espinosa-Alvarez O."/>
            <person name="Ortiz P.A."/>
            <person name="Costa-Martins A.G."/>
            <person name="Teixeira M.M."/>
            <person name="Buck G.A."/>
        </authorList>
    </citation>
    <scope>NUCLEOTIDE SEQUENCE [LARGE SCALE GENOMIC DNA]</scope>
    <source>
        <strain evidence="2 3">025E</strain>
    </source>
</reference>
<dbReference type="InterPro" id="IPR037175">
    <property type="entry name" value="KFase_sf"/>
</dbReference>
<feature type="transmembrane region" description="Helical" evidence="1">
    <location>
        <begin position="62"/>
        <end position="82"/>
    </location>
</feature>
<protein>
    <submittedName>
        <fullName evidence="2">Arylformamidase</fullName>
        <ecNumber evidence="2">3.5.1.9</ecNumber>
    </submittedName>
</protein>
<dbReference type="GO" id="GO:0004061">
    <property type="term" value="F:arylformamidase activity"/>
    <property type="evidence" value="ECO:0007669"/>
    <property type="project" value="UniProtKB-EC"/>
</dbReference>
<comment type="caution">
    <text evidence="2">The sequence shown here is derived from an EMBL/GenBank/DDBJ whole genome shotgun (WGS) entry which is preliminary data.</text>
</comment>
<dbReference type="RefSeq" id="XP_029230270.1">
    <property type="nucleotide sequence ID" value="XM_029369629.1"/>
</dbReference>
<dbReference type="SUPFAM" id="SSF102198">
    <property type="entry name" value="Putative cyclase"/>
    <property type="match status" value="1"/>
</dbReference>
<dbReference type="EMBL" id="MKKU01000111">
    <property type="protein sequence ID" value="RNF23804.1"/>
    <property type="molecule type" value="Genomic_DNA"/>
</dbReference>
<keyword evidence="1" id="KW-1133">Transmembrane helix</keyword>
<name>A0A422Q1B2_9TRYP</name>
<dbReference type="AlphaFoldDB" id="A0A422Q1B2"/>
<evidence type="ECO:0000313" key="3">
    <source>
        <dbReference type="Proteomes" id="UP000284403"/>
    </source>
</evidence>